<dbReference type="GO" id="GO:0004672">
    <property type="term" value="F:protein kinase activity"/>
    <property type="evidence" value="ECO:0007669"/>
    <property type="project" value="InterPro"/>
</dbReference>
<dbReference type="InterPro" id="IPR000719">
    <property type="entry name" value="Prot_kinase_dom"/>
</dbReference>
<reference evidence="10" key="2">
    <citation type="journal article" date="2024" name="Plant">
        <title>Genomic evolution and insights into agronomic trait innovations of Sesamum species.</title>
        <authorList>
            <person name="Miao H."/>
            <person name="Wang L."/>
            <person name="Qu L."/>
            <person name="Liu H."/>
            <person name="Sun Y."/>
            <person name="Le M."/>
            <person name="Wang Q."/>
            <person name="Wei S."/>
            <person name="Zheng Y."/>
            <person name="Lin W."/>
            <person name="Duan Y."/>
            <person name="Cao H."/>
            <person name="Xiong S."/>
            <person name="Wang X."/>
            <person name="Wei L."/>
            <person name="Li C."/>
            <person name="Ma Q."/>
            <person name="Ju M."/>
            <person name="Zhao R."/>
            <person name="Li G."/>
            <person name="Mu C."/>
            <person name="Tian Q."/>
            <person name="Mei H."/>
            <person name="Zhang T."/>
            <person name="Gao T."/>
            <person name="Zhang H."/>
        </authorList>
    </citation>
    <scope>NUCLEOTIDE SEQUENCE</scope>
    <source>
        <strain evidence="10">K16</strain>
    </source>
</reference>
<proteinExistence type="predicted"/>
<dbReference type="Proteomes" id="UP001289374">
    <property type="component" value="Unassembled WGS sequence"/>
</dbReference>
<keyword evidence="10" id="KW-0675">Receptor</keyword>
<dbReference type="EMBL" id="JACGWL010000010">
    <property type="protein sequence ID" value="KAK4392887.1"/>
    <property type="molecule type" value="Genomic_DNA"/>
</dbReference>
<dbReference type="InterPro" id="IPR001245">
    <property type="entry name" value="Ser-Thr/Tyr_kinase_cat_dom"/>
</dbReference>
<dbReference type="SUPFAM" id="SSF52058">
    <property type="entry name" value="L domain-like"/>
    <property type="match status" value="1"/>
</dbReference>
<evidence type="ECO:0000259" key="9">
    <source>
        <dbReference type="PROSITE" id="PS50011"/>
    </source>
</evidence>
<keyword evidence="3 8" id="KW-0812">Transmembrane</keyword>
<dbReference type="AlphaFoldDB" id="A0AAE1WGC9"/>
<dbReference type="PROSITE" id="PS51450">
    <property type="entry name" value="LRR"/>
    <property type="match status" value="1"/>
</dbReference>
<dbReference type="FunFam" id="1.10.510.10:FF:000657">
    <property type="entry name" value="Putative inactive leucine-rich repeat receptor-like protein kinase"/>
    <property type="match status" value="1"/>
</dbReference>
<evidence type="ECO:0000256" key="6">
    <source>
        <dbReference type="ARBA" id="ARBA00023136"/>
    </source>
</evidence>
<dbReference type="GO" id="GO:0006952">
    <property type="term" value="P:defense response"/>
    <property type="evidence" value="ECO:0007669"/>
    <property type="project" value="UniProtKB-ARBA"/>
</dbReference>
<accession>A0AAE1WGC9</accession>
<name>A0AAE1WGC9_9LAMI</name>
<dbReference type="Pfam" id="PF07714">
    <property type="entry name" value="PK_Tyr_Ser-Thr"/>
    <property type="match status" value="1"/>
</dbReference>
<keyword evidence="10" id="KW-0808">Transferase</keyword>
<dbReference type="PANTHER" id="PTHR48056">
    <property type="entry name" value="LRR RECEPTOR-LIKE SERINE/THREONINE-PROTEIN KINASE-RELATED"/>
    <property type="match status" value="1"/>
</dbReference>
<evidence type="ECO:0000256" key="2">
    <source>
        <dbReference type="ARBA" id="ARBA00022614"/>
    </source>
</evidence>
<dbReference type="InterPro" id="IPR011009">
    <property type="entry name" value="Kinase-like_dom_sf"/>
</dbReference>
<keyword evidence="10" id="KW-0418">Kinase</keyword>
<dbReference type="InterPro" id="IPR032675">
    <property type="entry name" value="LRR_dom_sf"/>
</dbReference>
<dbReference type="SMART" id="SM00369">
    <property type="entry name" value="LRR_TYP"/>
    <property type="match status" value="5"/>
</dbReference>
<gene>
    <name evidence="10" type="ORF">Sango_1759500</name>
</gene>
<evidence type="ECO:0000256" key="1">
    <source>
        <dbReference type="ARBA" id="ARBA00004370"/>
    </source>
</evidence>
<evidence type="ECO:0000256" key="4">
    <source>
        <dbReference type="ARBA" id="ARBA00022737"/>
    </source>
</evidence>
<sequence>MVIRPLKSAFFKVFDSFEELKLGICKWGVPLLFFWCFFHGSCLLQTHQLRSYETQVLLQLRKHLEYPIPLNVWENNTDDLCNLSSPPHMSIKCEDDSVTELRIVGDKPAKVSEFRGFPVPNQTLSPSFSIDSFVTTLTRLSSLRVLTLVSLGIWGPLPDKIHRLSSLEALDMSSNFMFGSIPSEMSRLVKLQTLTFDENFFNDTVPEWLDSLTNLTTLSLKNNRLKGQVPSTLPRISTLTELGLSHNLLSGKLPDLSSLSNLQLLDLRENNLDSELPPLPEGLGNIFLSNNSFSGSIPEQFGKLNHLQHLDLSNNYLSGTPPALLFSLPNISYLNLSSNSLSGSLPEHLKCGDSLSLVDLSDNRLIGQLPNCLGAAAIAGYNIMVDIRGNCFSIEDRDQHPSRYCKDIAKRRSTVKEIAVLAGVIGGIIIIVAFILVVGLLVYCKKHRKQEVLIQHIAPKVKQDDPPSGISPELLANARIISQAAKMGNQSALPYRVFSVEELEEATKNFDPSTFLGEGPMGKVYKGRLENGTLVVIRSLALHRKYSIRNLRLRLDLLSKLWHPHLVGLLGHCIDGGVQDDSTIHRLFLVQEFVPNGNFRSHLSETSPEKILKWSDRLAILIGVAKAVHFLHTGVIPPSFSNRLKTNNILLDEHGIAKLSDYGISIITDETEKSEAKGDTTKSGHVEKLQDDVYNFGFILLESLVGPIVSGKGEAFLLNEMTSFNSQDGRLKIVDPIVLTTSSQESLSIVISITNKCISPESSNRPSFEDVLWNLQYAAQVQATADADSKSETTSRPSFS</sequence>
<keyword evidence="4" id="KW-0677">Repeat</keyword>
<dbReference type="GO" id="GO:0033612">
    <property type="term" value="F:receptor serine/threonine kinase binding"/>
    <property type="evidence" value="ECO:0007669"/>
    <property type="project" value="TreeGrafter"/>
</dbReference>
<dbReference type="Gene3D" id="1.10.510.10">
    <property type="entry name" value="Transferase(Phosphotransferase) domain 1"/>
    <property type="match status" value="1"/>
</dbReference>
<dbReference type="FunFam" id="3.80.10.10:FF:000380">
    <property type="entry name" value="Putative inactive leucine-rich repeat receptor-like protein kinase"/>
    <property type="match status" value="1"/>
</dbReference>
<feature type="domain" description="Protein kinase" evidence="9">
    <location>
        <begin position="510"/>
        <end position="778"/>
    </location>
</feature>
<evidence type="ECO:0000256" key="8">
    <source>
        <dbReference type="SAM" id="Phobius"/>
    </source>
</evidence>
<dbReference type="Gene3D" id="3.30.200.20">
    <property type="entry name" value="Phosphorylase Kinase, domain 1"/>
    <property type="match status" value="1"/>
</dbReference>
<comment type="subcellular location">
    <subcellularLocation>
        <location evidence="1">Membrane</location>
    </subcellularLocation>
</comment>
<evidence type="ECO:0000256" key="5">
    <source>
        <dbReference type="ARBA" id="ARBA00022989"/>
    </source>
</evidence>
<dbReference type="PANTHER" id="PTHR48056:SF71">
    <property type="entry name" value="LEUCINE-RICH REPEAT PROTEIN KINASE FAMILY PROTEIN"/>
    <property type="match status" value="1"/>
</dbReference>
<reference evidence="10" key="1">
    <citation type="submission" date="2020-06" db="EMBL/GenBank/DDBJ databases">
        <authorList>
            <person name="Li T."/>
            <person name="Hu X."/>
            <person name="Zhang T."/>
            <person name="Song X."/>
            <person name="Zhang H."/>
            <person name="Dai N."/>
            <person name="Sheng W."/>
            <person name="Hou X."/>
            <person name="Wei L."/>
        </authorList>
    </citation>
    <scope>NUCLEOTIDE SEQUENCE</scope>
    <source>
        <strain evidence="10">K16</strain>
        <tissue evidence="10">Leaf</tissue>
    </source>
</reference>
<evidence type="ECO:0000313" key="11">
    <source>
        <dbReference type="Proteomes" id="UP001289374"/>
    </source>
</evidence>
<dbReference type="PRINTS" id="PR00019">
    <property type="entry name" value="LEURICHRPT"/>
</dbReference>
<dbReference type="SUPFAM" id="SSF56112">
    <property type="entry name" value="Protein kinase-like (PK-like)"/>
    <property type="match status" value="1"/>
</dbReference>
<evidence type="ECO:0000256" key="3">
    <source>
        <dbReference type="ARBA" id="ARBA00022692"/>
    </source>
</evidence>
<dbReference type="FunFam" id="3.80.10.10:FF:000155">
    <property type="entry name" value="Putative inactive leucine-rich repeat receptor-like protein kinase"/>
    <property type="match status" value="1"/>
</dbReference>
<feature type="transmembrane region" description="Helical" evidence="8">
    <location>
        <begin position="418"/>
        <end position="443"/>
    </location>
</feature>
<protein>
    <submittedName>
        <fullName evidence="10">Inactive leucine-rich repeat receptor-like protein kinase</fullName>
    </submittedName>
</protein>
<dbReference type="PROSITE" id="PS50011">
    <property type="entry name" value="PROTEIN_KINASE_DOM"/>
    <property type="match status" value="1"/>
</dbReference>
<evidence type="ECO:0000256" key="7">
    <source>
        <dbReference type="ARBA" id="ARBA00023180"/>
    </source>
</evidence>
<dbReference type="GO" id="GO:0051707">
    <property type="term" value="P:response to other organism"/>
    <property type="evidence" value="ECO:0007669"/>
    <property type="project" value="UniProtKB-ARBA"/>
</dbReference>
<dbReference type="Gene3D" id="3.80.10.10">
    <property type="entry name" value="Ribonuclease Inhibitor"/>
    <property type="match status" value="2"/>
</dbReference>
<keyword evidence="2" id="KW-0433">Leucine-rich repeat</keyword>
<keyword evidence="7" id="KW-0325">Glycoprotein</keyword>
<comment type="caution">
    <text evidence="10">The sequence shown here is derived from an EMBL/GenBank/DDBJ whole genome shotgun (WGS) entry which is preliminary data.</text>
</comment>
<dbReference type="Pfam" id="PF13855">
    <property type="entry name" value="LRR_8"/>
    <property type="match status" value="1"/>
</dbReference>
<organism evidence="10 11">
    <name type="scientific">Sesamum angolense</name>
    <dbReference type="NCBI Taxonomy" id="2727404"/>
    <lineage>
        <taxon>Eukaryota</taxon>
        <taxon>Viridiplantae</taxon>
        <taxon>Streptophyta</taxon>
        <taxon>Embryophyta</taxon>
        <taxon>Tracheophyta</taxon>
        <taxon>Spermatophyta</taxon>
        <taxon>Magnoliopsida</taxon>
        <taxon>eudicotyledons</taxon>
        <taxon>Gunneridae</taxon>
        <taxon>Pentapetalae</taxon>
        <taxon>asterids</taxon>
        <taxon>lamiids</taxon>
        <taxon>Lamiales</taxon>
        <taxon>Pedaliaceae</taxon>
        <taxon>Sesamum</taxon>
    </lineage>
</organism>
<dbReference type="Pfam" id="PF00560">
    <property type="entry name" value="LRR_1"/>
    <property type="match status" value="2"/>
</dbReference>
<dbReference type="InterPro" id="IPR001611">
    <property type="entry name" value="Leu-rich_rpt"/>
</dbReference>
<keyword evidence="11" id="KW-1185">Reference proteome</keyword>
<dbReference type="InterPro" id="IPR050647">
    <property type="entry name" value="Plant_LRR-RLKs"/>
</dbReference>
<keyword evidence="6 8" id="KW-0472">Membrane</keyword>
<dbReference type="InterPro" id="IPR003591">
    <property type="entry name" value="Leu-rich_rpt_typical-subtyp"/>
</dbReference>
<keyword evidence="5 8" id="KW-1133">Transmembrane helix</keyword>
<evidence type="ECO:0000313" key="10">
    <source>
        <dbReference type="EMBL" id="KAK4392887.1"/>
    </source>
</evidence>
<dbReference type="GO" id="GO:0016020">
    <property type="term" value="C:membrane"/>
    <property type="evidence" value="ECO:0007669"/>
    <property type="project" value="UniProtKB-SubCell"/>
</dbReference>
<dbReference type="GO" id="GO:0005524">
    <property type="term" value="F:ATP binding"/>
    <property type="evidence" value="ECO:0007669"/>
    <property type="project" value="InterPro"/>
</dbReference>